<sequence>MQDLFHIPSCFFSSATKLSGDPVPAAATAKSGKTAVTSLYLANIAGHRRLITVSWCKNLLAHGFSVSVDDASDDNPATSTLRRRSSCCKVEMQPWHFWRKQGSKQLDADGMPPVEVFWNLKAAKFADDPEPLSDFFLAVVCNEETILLLGNMKKKAQQRTASPRPPMTEATLVCRKEHVFGKKCFTTRADLRARGGRSHEISVECKDKDSELVVKIDGTVSVHVRNLRWKFRGNACVWINEVKLGVCWDVHDWLFGHGLRHALFIFNPESSSSTPSPCLFGVEEGRKIDDESGFCLYLYAWRLD</sequence>
<dbReference type="EMBL" id="CP136895">
    <property type="protein sequence ID" value="WOL11519.1"/>
    <property type="molecule type" value="Genomic_DNA"/>
</dbReference>
<name>A0AAQ3QHM5_9LILI</name>
<dbReference type="Pfam" id="PF05910">
    <property type="entry name" value="DUF868"/>
    <property type="match status" value="1"/>
</dbReference>
<dbReference type="AlphaFoldDB" id="A0AAQ3QHM5"/>
<dbReference type="PANTHER" id="PTHR31972">
    <property type="entry name" value="EXPRESSED PROTEIN"/>
    <property type="match status" value="1"/>
</dbReference>
<dbReference type="InterPro" id="IPR008586">
    <property type="entry name" value="DUF868_pln"/>
</dbReference>
<protein>
    <submittedName>
        <fullName evidence="1">Uncharacterized protein</fullName>
    </submittedName>
</protein>
<accession>A0AAQ3QHM5</accession>
<organism evidence="1 2">
    <name type="scientific">Canna indica</name>
    <name type="common">Indian-shot</name>
    <dbReference type="NCBI Taxonomy" id="4628"/>
    <lineage>
        <taxon>Eukaryota</taxon>
        <taxon>Viridiplantae</taxon>
        <taxon>Streptophyta</taxon>
        <taxon>Embryophyta</taxon>
        <taxon>Tracheophyta</taxon>
        <taxon>Spermatophyta</taxon>
        <taxon>Magnoliopsida</taxon>
        <taxon>Liliopsida</taxon>
        <taxon>Zingiberales</taxon>
        <taxon>Cannaceae</taxon>
        <taxon>Canna</taxon>
    </lineage>
</organism>
<reference evidence="1 2" key="1">
    <citation type="submission" date="2023-10" db="EMBL/GenBank/DDBJ databases">
        <title>Chromosome-scale genome assembly provides insights into flower coloration mechanisms of Canna indica.</title>
        <authorList>
            <person name="Li C."/>
        </authorList>
    </citation>
    <scope>NUCLEOTIDE SEQUENCE [LARGE SCALE GENOMIC DNA]</scope>
    <source>
        <tissue evidence="1">Flower</tissue>
    </source>
</reference>
<proteinExistence type="predicted"/>
<evidence type="ECO:0000313" key="1">
    <source>
        <dbReference type="EMBL" id="WOL11519.1"/>
    </source>
</evidence>
<dbReference type="Proteomes" id="UP001327560">
    <property type="component" value="Chromosome 6"/>
</dbReference>
<dbReference type="PANTHER" id="PTHR31972:SF12">
    <property type="entry name" value="OS01G0909400 PROTEIN"/>
    <property type="match status" value="1"/>
</dbReference>
<keyword evidence="2" id="KW-1185">Reference proteome</keyword>
<evidence type="ECO:0000313" key="2">
    <source>
        <dbReference type="Proteomes" id="UP001327560"/>
    </source>
</evidence>
<gene>
    <name evidence="1" type="ORF">Cni_G20282</name>
</gene>